<dbReference type="PRINTS" id="PR01217">
    <property type="entry name" value="PRICHEXTENSN"/>
</dbReference>
<feature type="compositionally biased region" description="Low complexity" evidence="1">
    <location>
        <begin position="755"/>
        <end position="767"/>
    </location>
</feature>
<evidence type="ECO:0008006" key="6">
    <source>
        <dbReference type="Google" id="ProtNLM"/>
    </source>
</evidence>
<feature type="transmembrane region" description="Helical" evidence="2">
    <location>
        <begin position="770"/>
        <end position="791"/>
    </location>
</feature>
<dbReference type="RefSeq" id="WP_256001072.1">
    <property type="nucleotide sequence ID" value="NZ_JAGPYW010000008.1"/>
</dbReference>
<name>A0ABD4TSD4_9CORY</name>
<dbReference type="AlphaFoldDB" id="A0ABD4TSD4"/>
<feature type="compositionally biased region" description="Low complexity" evidence="1">
    <location>
        <begin position="672"/>
        <end position="744"/>
    </location>
</feature>
<dbReference type="EMBL" id="JAGPYW010000008">
    <property type="protein sequence ID" value="MCQ4614678.1"/>
    <property type="molecule type" value="Genomic_DNA"/>
</dbReference>
<feature type="compositionally biased region" description="Low complexity" evidence="1">
    <location>
        <begin position="232"/>
        <end position="252"/>
    </location>
</feature>
<evidence type="ECO:0000256" key="2">
    <source>
        <dbReference type="SAM" id="Phobius"/>
    </source>
</evidence>
<evidence type="ECO:0000313" key="4">
    <source>
        <dbReference type="EMBL" id="MCQ4614678.1"/>
    </source>
</evidence>
<feature type="compositionally biased region" description="Low complexity" evidence="1">
    <location>
        <begin position="388"/>
        <end position="482"/>
    </location>
</feature>
<keyword evidence="2" id="KW-0812">Transmembrane</keyword>
<feature type="region of interest" description="Disordered" evidence="1">
    <location>
        <begin position="567"/>
        <end position="767"/>
    </location>
</feature>
<feature type="compositionally biased region" description="Low complexity" evidence="1">
    <location>
        <begin position="272"/>
        <end position="291"/>
    </location>
</feature>
<dbReference type="SUPFAM" id="SSF55486">
    <property type="entry name" value="Metalloproteases ('zincins'), catalytic domain"/>
    <property type="match status" value="1"/>
</dbReference>
<sequence>MKTRNVLAAVCTFSLVLGGTAPAYAHVDVQPNGSECKALKSQFKRGQQLDISRFTFPGAGETGIHNNTLYLYDTTGHRADIQRAADLWVKAVRDRGGYLDIKFIDHKTPEAVSVLVDPSLPVLGRVTGAGPSLTVRISPQMFASTVGATSRIMTIAHEMGHAMALAHSCDDLLMVSGRSRKPGLTPQPLDAEILILRNNLRQKPTPTPSPSPVPPLVTTTTSTTSERPKPTPTTSSTSSSSSPSSSPSQPSFPDLPPLPMPTIPSAQPVPTPTTQKTSTTTVVPTTSTTPTTPKPSPSPSPKPTPTTSTKRITLPSYVAPPKPSTEAEGQHIVDQAAAEFNAAGVELQNASDKVAEILAKNRLKNAERALKEAQDNLDKLREQLKPETPATTPTTSATPTTKASTTQTSTTSSTPFSSTTSTTAPVTTTTSTTPVSTTSAPRTTTSATPSVSATPTTSTTSATRTTPTVATSTSAETSTSSPRCCPNCGATPPQCDAPLYEPAVKPRSVQAARLALDAAKLDHKVAETRMNIMRRTNYPPLINDAQADLDRTFFRVNEAQENLDELLAKEPTPSSSTSLTTSPSSTTPTTSETPTSTSEEPSASASTSVSVEPSVESTTRTTETTSVAPSTTSVEPSTSVSVEVTTPTTTSTTSEPSAEPSTSEAPEPEPSAPRTTETTSAAPTTTSTEPSTSVSVEATTTEATTTTQSTTESATTTESAVRTTEQTSEPEVETSTSELTPEPSVGAPATCAKDGSSSGSSENCEGSSKGGIIAAIVVPLLALLGAAAFWAKDHLKF</sequence>
<feature type="compositionally biased region" description="Low complexity" evidence="1">
    <location>
        <begin position="570"/>
        <end position="665"/>
    </location>
</feature>
<comment type="caution">
    <text evidence="4">The sequence shown here is derived from an EMBL/GenBank/DDBJ whole genome shotgun (WGS) entry which is preliminary data.</text>
</comment>
<evidence type="ECO:0000313" key="5">
    <source>
        <dbReference type="Proteomes" id="UP001205080"/>
    </source>
</evidence>
<keyword evidence="2" id="KW-0472">Membrane</keyword>
<feature type="compositionally biased region" description="Pro residues" evidence="1">
    <location>
        <begin position="205"/>
        <end position="215"/>
    </location>
</feature>
<feature type="compositionally biased region" description="Low complexity" evidence="1">
    <location>
        <begin position="216"/>
        <end position="225"/>
    </location>
</feature>
<feature type="compositionally biased region" description="Pro residues" evidence="1">
    <location>
        <begin position="292"/>
        <end position="304"/>
    </location>
</feature>
<feature type="region of interest" description="Disordered" evidence="1">
    <location>
        <begin position="381"/>
        <end position="487"/>
    </location>
</feature>
<organism evidence="4 5">
    <name type="scientific">Corynebacterium pseudogenitalium</name>
    <dbReference type="NCBI Taxonomy" id="38303"/>
    <lineage>
        <taxon>Bacteria</taxon>
        <taxon>Bacillati</taxon>
        <taxon>Actinomycetota</taxon>
        <taxon>Actinomycetes</taxon>
        <taxon>Mycobacteriales</taxon>
        <taxon>Corynebacteriaceae</taxon>
        <taxon>Corynebacterium</taxon>
    </lineage>
</organism>
<dbReference type="Proteomes" id="UP001205080">
    <property type="component" value="Unassembled WGS sequence"/>
</dbReference>
<keyword evidence="3" id="KW-0732">Signal</keyword>
<evidence type="ECO:0000256" key="3">
    <source>
        <dbReference type="SAM" id="SignalP"/>
    </source>
</evidence>
<protein>
    <recommendedName>
        <fullName evidence="6">Peptidase M10 metallopeptidase domain-containing protein</fullName>
    </recommendedName>
</protein>
<accession>A0ABD4TSD4</accession>
<keyword evidence="2" id="KW-1133">Transmembrane helix</keyword>
<gene>
    <name evidence="4" type="ORF">KBX22_08045</name>
</gene>
<feature type="signal peptide" evidence="3">
    <location>
        <begin position="1"/>
        <end position="25"/>
    </location>
</feature>
<feature type="chain" id="PRO_5044828917" description="Peptidase M10 metallopeptidase domain-containing protein" evidence="3">
    <location>
        <begin position="26"/>
        <end position="797"/>
    </location>
</feature>
<feature type="region of interest" description="Disordered" evidence="1">
    <location>
        <begin position="201"/>
        <end position="330"/>
    </location>
</feature>
<evidence type="ECO:0000256" key="1">
    <source>
        <dbReference type="SAM" id="MobiDB-lite"/>
    </source>
</evidence>
<feature type="compositionally biased region" description="Pro residues" evidence="1">
    <location>
        <begin position="253"/>
        <end position="271"/>
    </location>
</feature>
<reference evidence="4 5" key="1">
    <citation type="submission" date="2021-04" db="EMBL/GenBank/DDBJ databases">
        <title>Corynebacterium genitalium sp. nov. and Corynebacterium genitalium sp. nov., two new species of the genus Corynebacterium.</title>
        <authorList>
            <person name="Jaen-Luchoro D."/>
            <person name="Pinyeiro-Iglesias B."/>
            <person name="Al-Shaer S."/>
            <person name="Karlsson R."/>
            <person name="Gonzales-Siles L."/>
            <person name="Cardew S."/>
            <person name="Jensie-Markopolous S."/>
            <person name="Ohlen M."/>
            <person name="Inganas E."/>
            <person name="Moore E.R.B."/>
        </authorList>
    </citation>
    <scope>NUCLEOTIDE SEQUENCE [LARGE SCALE GENOMIC DNA]</scope>
    <source>
        <strain evidence="4 5">CCUG 55013</strain>
    </source>
</reference>
<proteinExistence type="predicted"/>